<comment type="caution">
    <text evidence="1">The sequence shown here is derived from an EMBL/GenBank/DDBJ whole genome shotgun (WGS) entry which is preliminary data.</text>
</comment>
<dbReference type="EMBL" id="BLPF01000004">
    <property type="protein sequence ID" value="GFJ85029.1"/>
    <property type="molecule type" value="Genomic_DNA"/>
</dbReference>
<reference evidence="1 2" key="2">
    <citation type="submission" date="2020-03" db="EMBL/GenBank/DDBJ databases">
        <authorList>
            <person name="Ichikawa N."/>
            <person name="Kimura A."/>
            <person name="Kitahashi Y."/>
            <person name="Uohara A."/>
        </authorList>
    </citation>
    <scope>NUCLEOTIDE SEQUENCE [LARGE SCALE GENOMIC DNA]</scope>
    <source>
        <strain evidence="1 2">NBRC 108639</strain>
    </source>
</reference>
<dbReference type="Proteomes" id="UP000482800">
    <property type="component" value="Unassembled WGS sequence"/>
</dbReference>
<dbReference type="AlphaFoldDB" id="A0A6V8KRW4"/>
<protein>
    <submittedName>
        <fullName evidence="1">Uncharacterized protein</fullName>
    </submittedName>
</protein>
<evidence type="ECO:0000313" key="2">
    <source>
        <dbReference type="Proteomes" id="UP000482800"/>
    </source>
</evidence>
<evidence type="ECO:0000313" key="1">
    <source>
        <dbReference type="EMBL" id="GFJ85029.1"/>
    </source>
</evidence>
<organism evidence="1 2">
    <name type="scientific">Phytohabitans houttuyneae</name>
    <dbReference type="NCBI Taxonomy" id="1076126"/>
    <lineage>
        <taxon>Bacteria</taxon>
        <taxon>Bacillati</taxon>
        <taxon>Actinomycetota</taxon>
        <taxon>Actinomycetes</taxon>
        <taxon>Micromonosporales</taxon>
        <taxon>Micromonosporaceae</taxon>
    </lineage>
</organism>
<gene>
    <name evidence="1" type="ORF">Phou_092090</name>
</gene>
<proteinExistence type="predicted"/>
<keyword evidence="2" id="KW-1185">Reference proteome</keyword>
<sequence>MAVAANCLQNLRVADNVLDELLGLRAFDLRRPVDVDRMYLLLLKAKRLLAAQPVHGQQVRENLVEVYRLAACASILTEGRGGPTVSCVPRECDLHIDRLVSQDGDLSRWAGEYHYLCTPGTDSLTEVCNLDVLKAYVFTALVADKVLRSRSQEIGSVGNELHSFVGEVELASRLCRAVPGACACTLRQNISREWPE</sequence>
<dbReference type="RefSeq" id="WP_173069866.1">
    <property type="nucleotide sequence ID" value="NZ_BAABGO010000014.1"/>
</dbReference>
<name>A0A6V8KRW4_9ACTN</name>
<reference evidence="1 2" key="1">
    <citation type="submission" date="2020-03" db="EMBL/GenBank/DDBJ databases">
        <title>Whole genome shotgun sequence of Phytohabitans houttuyneae NBRC 108639.</title>
        <authorList>
            <person name="Komaki H."/>
            <person name="Tamura T."/>
        </authorList>
    </citation>
    <scope>NUCLEOTIDE SEQUENCE [LARGE SCALE GENOMIC DNA]</scope>
    <source>
        <strain evidence="1 2">NBRC 108639</strain>
    </source>
</reference>
<accession>A0A6V8KRW4</accession>